<dbReference type="PROSITE" id="PS51353">
    <property type="entry name" value="ARSC"/>
    <property type="match status" value="1"/>
</dbReference>
<dbReference type="InterPro" id="IPR036249">
    <property type="entry name" value="Thioredoxin-like_sf"/>
</dbReference>
<organism evidence="3">
    <name type="scientific">Tuwongella immobilis</name>
    <dbReference type="NCBI Taxonomy" id="692036"/>
    <lineage>
        <taxon>Bacteria</taxon>
        <taxon>Pseudomonadati</taxon>
        <taxon>Planctomycetota</taxon>
        <taxon>Planctomycetia</taxon>
        <taxon>Gemmatales</taxon>
        <taxon>Gemmataceae</taxon>
        <taxon>Tuwongella</taxon>
    </lineage>
</organism>
<dbReference type="KEGG" id="tim:GMBLW1_48960"/>
<dbReference type="Gene3D" id="3.40.30.10">
    <property type="entry name" value="Glutaredoxin"/>
    <property type="match status" value="1"/>
</dbReference>
<evidence type="ECO:0008006" key="5">
    <source>
        <dbReference type="Google" id="ProtNLM"/>
    </source>
</evidence>
<sequence>MANGIEWMYDRKQCTTCKRTRAFLESVACQVSESVESSKTRFPPEQAYALLEGITKLIATKGKKVLTFDLTAGRPDEETLKSVMIGPSGNLRAPTVKVGTTMMVGFDEAAYKELLDVA</sequence>
<name>A0A6C2YSH5_9BACT</name>
<dbReference type="InParanoid" id="A0A6C2YSH5"/>
<dbReference type="Pfam" id="PF03960">
    <property type="entry name" value="ArsC"/>
    <property type="match status" value="1"/>
</dbReference>
<evidence type="ECO:0000256" key="1">
    <source>
        <dbReference type="ARBA" id="ARBA00007198"/>
    </source>
</evidence>
<keyword evidence="4" id="KW-1185">Reference proteome</keyword>
<dbReference type="RefSeq" id="WP_162659395.1">
    <property type="nucleotide sequence ID" value="NZ_LR593887.1"/>
</dbReference>
<reference evidence="3" key="1">
    <citation type="submission" date="2019-04" db="EMBL/GenBank/DDBJ databases">
        <authorList>
            <consortium name="Science for Life Laboratories"/>
        </authorList>
    </citation>
    <scope>NUCLEOTIDE SEQUENCE</scope>
    <source>
        <strain evidence="3">MBLW1</strain>
    </source>
</reference>
<evidence type="ECO:0000313" key="4">
    <source>
        <dbReference type="Proteomes" id="UP000464378"/>
    </source>
</evidence>
<dbReference type="NCBIfam" id="NF041106">
    <property type="entry name" value="ArsC_rel_Se_1"/>
    <property type="match status" value="1"/>
</dbReference>
<dbReference type="InterPro" id="IPR006660">
    <property type="entry name" value="Arsenate_reductase-like"/>
</dbReference>
<comment type="similarity">
    <text evidence="1 2">Belongs to the ArsC family.</text>
</comment>
<dbReference type="EMBL" id="LR586016">
    <property type="protein sequence ID" value="VIP04297.1"/>
    <property type="molecule type" value="Genomic_DNA"/>
</dbReference>
<dbReference type="AlphaFoldDB" id="A0A6C2YSH5"/>
<proteinExistence type="inferred from homology"/>
<dbReference type="Proteomes" id="UP000464378">
    <property type="component" value="Chromosome"/>
</dbReference>
<accession>A0A6C2YSH5</accession>
<evidence type="ECO:0000256" key="2">
    <source>
        <dbReference type="PROSITE-ProRule" id="PRU01282"/>
    </source>
</evidence>
<dbReference type="EMBL" id="LR593887">
    <property type="protein sequence ID" value="VTS05957.1"/>
    <property type="molecule type" value="Genomic_DNA"/>
</dbReference>
<evidence type="ECO:0000313" key="3">
    <source>
        <dbReference type="EMBL" id="VIP04297.1"/>
    </source>
</evidence>
<protein>
    <recommendedName>
        <fullName evidence="5">Glutaredoxin domain-containing protein</fullName>
    </recommendedName>
</protein>
<gene>
    <name evidence="3" type="ORF">GMBLW1_48960</name>
</gene>
<dbReference type="SUPFAM" id="SSF52833">
    <property type="entry name" value="Thioredoxin-like"/>
    <property type="match status" value="1"/>
</dbReference>